<feature type="domain" description="K Homology" evidence="3">
    <location>
        <begin position="58"/>
        <end position="126"/>
    </location>
</feature>
<evidence type="ECO:0000256" key="2">
    <source>
        <dbReference type="SAM" id="MobiDB-lite"/>
    </source>
</evidence>
<proteinExistence type="predicted"/>
<dbReference type="AlphaFoldDB" id="A0A8B8FV14"/>
<dbReference type="GO" id="GO:0003723">
    <property type="term" value="F:RNA binding"/>
    <property type="evidence" value="ECO:0007669"/>
    <property type="project" value="UniProtKB-UniRule"/>
</dbReference>
<dbReference type="InterPro" id="IPR004087">
    <property type="entry name" value="KH_dom"/>
</dbReference>
<dbReference type="RefSeq" id="XP_025414190.1">
    <property type="nucleotide sequence ID" value="XM_025558405.1"/>
</dbReference>
<dbReference type="OrthoDB" id="271862at2759"/>
<dbReference type="Pfam" id="PF00013">
    <property type="entry name" value="KH_1"/>
    <property type="match status" value="2"/>
</dbReference>
<protein>
    <submittedName>
        <fullName evidence="5">Vigilin-like</fullName>
    </submittedName>
</protein>
<evidence type="ECO:0000313" key="5">
    <source>
        <dbReference type="RefSeq" id="XP_025414190.1"/>
    </source>
</evidence>
<evidence type="ECO:0000313" key="4">
    <source>
        <dbReference type="Proteomes" id="UP000694846"/>
    </source>
</evidence>
<dbReference type="Gene3D" id="3.30.1370.10">
    <property type="entry name" value="K Homology domain, type 1"/>
    <property type="match status" value="2"/>
</dbReference>
<feature type="domain" description="K Homology" evidence="3">
    <location>
        <begin position="130"/>
        <end position="198"/>
    </location>
</feature>
<dbReference type="InterPro" id="IPR004088">
    <property type="entry name" value="KH_dom_type_1"/>
</dbReference>
<dbReference type="GO" id="GO:0010468">
    <property type="term" value="P:regulation of gene expression"/>
    <property type="evidence" value="ECO:0007669"/>
    <property type="project" value="UniProtKB-ARBA"/>
</dbReference>
<evidence type="ECO:0000259" key="3">
    <source>
        <dbReference type="SMART" id="SM00322"/>
    </source>
</evidence>
<organism evidence="4 5">
    <name type="scientific">Sipha flava</name>
    <name type="common">yellow sugarcane aphid</name>
    <dbReference type="NCBI Taxonomy" id="143950"/>
    <lineage>
        <taxon>Eukaryota</taxon>
        <taxon>Metazoa</taxon>
        <taxon>Ecdysozoa</taxon>
        <taxon>Arthropoda</taxon>
        <taxon>Hexapoda</taxon>
        <taxon>Insecta</taxon>
        <taxon>Pterygota</taxon>
        <taxon>Neoptera</taxon>
        <taxon>Paraneoptera</taxon>
        <taxon>Hemiptera</taxon>
        <taxon>Sternorrhyncha</taxon>
        <taxon>Aphidomorpha</taxon>
        <taxon>Aphidoidea</taxon>
        <taxon>Aphididae</taxon>
        <taxon>Sipha</taxon>
    </lineage>
</organism>
<reference evidence="5" key="1">
    <citation type="submission" date="2025-08" db="UniProtKB">
        <authorList>
            <consortium name="RefSeq"/>
        </authorList>
    </citation>
    <scope>IDENTIFICATION</scope>
    <source>
        <tissue evidence="5">Whole body</tissue>
    </source>
</reference>
<keyword evidence="1" id="KW-0694">RNA-binding</keyword>
<feature type="region of interest" description="Disordered" evidence="2">
    <location>
        <begin position="1"/>
        <end position="20"/>
    </location>
</feature>
<dbReference type="Proteomes" id="UP000694846">
    <property type="component" value="Unplaced"/>
</dbReference>
<name>A0A8B8FV14_9HEMI</name>
<dbReference type="SMART" id="SM00322">
    <property type="entry name" value="KH"/>
    <property type="match status" value="2"/>
</dbReference>
<dbReference type="PROSITE" id="PS50084">
    <property type="entry name" value="KH_TYPE_1"/>
    <property type="match status" value="2"/>
</dbReference>
<sequence length="222" mass="24869">MMKNVSMLSGQPSSGDAKNNGNGYDIVFPALPVPKTSNAIGTVPFKKRNNVKSSTVNEIKTTTTPFPKEHRSTLLGKQGLNLKNIEKRTGARVQIPCMKNSADIIYITGTKDSTKKVVQELEEIIIKLKSKIEKEITIDQRHHGAIIGFNGEKVRELQKIFNVKIIFPSPRLNDDVNKAFKSLAELAEVLDEINYVLEIPIFKQFHKLGAGKKAIFIKKRRD</sequence>
<evidence type="ECO:0000256" key="1">
    <source>
        <dbReference type="PROSITE-ProRule" id="PRU00117"/>
    </source>
</evidence>
<accession>A0A8B8FV14</accession>
<keyword evidence="4" id="KW-1185">Reference proteome</keyword>
<dbReference type="GeneID" id="112686209"/>
<dbReference type="SUPFAM" id="SSF54791">
    <property type="entry name" value="Eukaryotic type KH-domain (KH-domain type I)"/>
    <property type="match status" value="2"/>
</dbReference>
<dbReference type="InterPro" id="IPR036612">
    <property type="entry name" value="KH_dom_type_1_sf"/>
</dbReference>
<gene>
    <name evidence="5" type="primary">LOC112686209</name>
</gene>